<feature type="transmembrane region" description="Helical" evidence="1">
    <location>
        <begin position="266"/>
        <end position="283"/>
    </location>
</feature>
<feature type="transmembrane region" description="Helical" evidence="1">
    <location>
        <begin position="448"/>
        <end position="464"/>
    </location>
</feature>
<keyword evidence="3" id="KW-1185">Reference proteome</keyword>
<feature type="transmembrane region" description="Helical" evidence="1">
    <location>
        <begin position="470"/>
        <end position="488"/>
    </location>
</feature>
<feature type="transmembrane region" description="Helical" evidence="1">
    <location>
        <begin position="289"/>
        <end position="314"/>
    </location>
</feature>
<proteinExistence type="predicted"/>
<dbReference type="EMBL" id="JAJAQI010000007">
    <property type="protein sequence ID" value="MCB4821354.1"/>
    <property type="molecule type" value="Genomic_DNA"/>
</dbReference>
<feature type="transmembrane region" description="Helical" evidence="1">
    <location>
        <begin position="15"/>
        <end position="35"/>
    </location>
</feature>
<feature type="transmembrane region" description="Helical" evidence="1">
    <location>
        <begin position="409"/>
        <end position="428"/>
    </location>
</feature>
<gene>
    <name evidence="2" type="ORF">LHA35_06370</name>
</gene>
<keyword evidence="1" id="KW-0812">Transmembrane</keyword>
<evidence type="ECO:0000256" key="1">
    <source>
        <dbReference type="SAM" id="Phobius"/>
    </source>
</evidence>
<dbReference type="Proteomes" id="UP001139311">
    <property type="component" value="Unassembled WGS sequence"/>
</dbReference>
<evidence type="ECO:0000313" key="3">
    <source>
        <dbReference type="Proteomes" id="UP001139311"/>
    </source>
</evidence>
<reference evidence="2" key="1">
    <citation type="submission" date="2021-10" db="EMBL/GenBank/DDBJ databases">
        <title>Roseicella aerolatum sp. nov., isolated from aerosols of e-waste dismantling site.</title>
        <authorList>
            <person name="Qin T."/>
        </authorList>
    </citation>
    <scope>NUCLEOTIDE SEQUENCE</scope>
    <source>
        <strain evidence="2">GB24</strain>
    </source>
</reference>
<dbReference type="AlphaFoldDB" id="A0A9X1ICE5"/>
<organism evidence="2 3">
    <name type="scientific">Roseicella aerolata</name>
    <dbReference type="NCBI Taxonomy" id="2883479"/>
    <lineage>
        <taxon>Bacteria</taxon>
        <taxon>Pseudomonadati</taxon>
        <taxon>Pseudomonadota</taxon>
        <taxon>Alphaproteobacteria</taxon>
        <taxon>Acetobacterales</taxon>
        <taxon>Roseomonadaceae</taxon>
        <taxon>Roseicella</taxon>
    </lineage>
</organism>
<evidence type="ECO:0000313" key="2">
    <source>
        <dbReference type="EMBL" id="MCB4821354.1"/>
    </source>
</evidence>
<feature type="transmembrane region" description="Helical" evidence="1">
    <location>
        <begin position="94"/>
        <end position="113"/>
    </location>
</feature>
<sequence>MPAAPVEELPVRDTVLHAMGWQVVAFLGLACHVLLVREGSVALAGLGVAFLGVLYAWRPLAGLAVFLSVLLYQNWFIAFFSAGMDNTTFRSLQGTTFLLSVVLAAIAAARILWLEPARTDRRVTVLARLVCLALLVTLAYAALGAARSSAMSAAVYFRVTVSMLLALLVGLDVGRVFGYRTVATGFLVALVCGLLLTLVEVMAPHVYYSSTGAVSYMNLKYGPANADWPLLSPDDLVRARTQVLFNITGSASTATSFRFAGPNQHAISYAYVLAVAGIVAVALRQSWLLLIVLPLLVLAGVKGALILLVASLALYVPWRLAGNRRLLLTAGATLTVAYVGLGLTHGLQQGDFHVIGFLGGLRGFLRNPLGHGIGAGGNLSTELKGEALDWQELQRLGVDFALESAVGVLLYQLGIGALALFCVFFAVLRAARPAGGAAWRLPAGPRPTDIAFIALAMVVVNGIFQEEAYSPYALGLLMLFCGVLIGNGDRPRILHGTLPLLQPGARPLAGTQGDIP</sequence>
<feature type="transmembrane region" description="Helical" evidence="1">
    <location>
        <begin position="125"/>
        <end position="143"/>
    </location>
</feature>
<name>A0A9X1ICE5_9PROT</name>
<feature type="transmembrane region" description="Helical" evidence="1">
    <location>
        <begin position="177"/>
        <end position="199"/>
    </location>
</feature>
<protein>
    <recommendedName>
        <fullName evidence="4">O-antigen ligase</fullName>
    </recommendedName>
</protein>
<dbReference type="RefSeq" id="WP_226605965.1">
    <property type="nucleotide sequence ID" value="NZ_JAJAQI010000007.1"/>
</dbReference>
<keyword evidence="1" id="KW-0472">Membrane</keyword>
<keyword evidence="1" id="KW-1133">Transmembrane helix</keyword>
<comment type="caution">
    <text evidence="2">The sequence shown here is derived from an EMBL/GenBank/DDBJ whole genome shotgun (WGS) entry which is preliminary data.</text>
</comment>
<feature type="transmembrane region" description="Helical" evidence="1">
    <location>
        <begin position="155"/>
        <end position="171"/>
    </location>
</feature>
<accession>A0A9X1ICE5</accession>
<feature type="transmembrane region" description="Helical" evidence="1">
    <location>
        <begin position="326"/>
        <end position="347"/>
    </location>
</feature>
<evidence type="ECO:0008006" key="4">
    <source>
        <dbReference type="Google" id="ProtNLM"/>
    </source>
</evidence>